<dbReference type="Proteomes" id="UP000887565">
    <property type="component" value="Unplaced"/>
</dbReference>
<evidence type="ECO:0000256" key="1">
    <source>
        <dbReference type="SAM" id="Phobius"/>
    </source>
</evidence>
<evidence type="ECO:0000313" key="2">
    <source>
        <dbReference type="Proteomes" id="UP000887565"/>
    </source>
</evidence>
<reference evidence="3" key="1">
    <citation type="submission" date="2022-11" db="UniProtKB">
        <authorList>
            <consortium name="WormBaseParasite"/>
        </authorList>
    </citation>
    <scope>IDENTIFICATION</scope>
</reference>
<keyword evidence="1" id="KW-0472">Membrane</keyword>
<organism evidence="2 3">
    <name type="scientific">Romanomermis culicivorax</name>
    <name type="common">Nematode worm</name>
    <dbReference type="NCBI Taxonomy" id="13658"/>
    <lineage>
        <taxon>Eukaryota</taxon>
        <taxon>Metazoa</taxon>
        <taxon>Ecdysozoa</taxon>
        <taxon>Nematoda</taxon>
        <taxon>Enoplea</taxon>
        <taxon>Dorylaimia</taxon>
        <taxon>Mermithida</taxon>
        <taxon>Mermithoidea</taxon>
        <taxon>Mermithidae</taxon>
        <taxon>Romanomermis</taxon>
    </lineage>
</organism>
<dbReference type="AlphaFoldDB" id="A0A915J3E4"/>
<keyword evidence="2" id="KW-1185">Reference proteome</keyword>
<keyword evidence="1" id="KW-0812">Transmembrane</keyword>
<keyword evidence="1" id="KW-1133">Transmembrane helix</keyword>
<dbReference type="WBParaSite" id="nRc.2.0.1.t20926-RA">
    <property type="protein sequence ID" value="nRc.2.0.1.t20926-RA"/>
    <property type="gene ID" value="nRc.2.0.1.g20926"/>
</dbReference>
<sequence length="72" mass="8407">MLFIFVLTITELIMKVNFPHLLINNGDFFIEKFRLFGIEINSVLWTFLLSIAMLISLIILCLTAHLLIFHAR</sequence>
<proteinExistence type="predicted"/>
<accession>A0A915J3E4</accession>
<evidence type="ECO:0000313" key="3">
    <source>
        <dbReference type="WBParaSite" id="nRc.2.0.1.t20926-RA"/>
    </source>
</evidence>
<protein>
    <submittedName>
        <fullName evidence="3">NADH dehydrogenase subunit 6</fullName>
    </submittedName>
</protein>
<feature type="transmembrane region" description="Helical" evidence="1">
    <location>
        <begin position="43"/>
        <end position="69"/>
    </location>
</feature>
<name>A0A915J3E4_ROMCU</name>